<evidence type="ECO:0000256" key="5">
    <source>
        <dbReference type="PROSITE-ProRule" id="PRU00169"/>
    </source>
</evidence>
<dbReference type="GO" id="GO:0003677">
    <property type="term" value="F:DNA binding"/>
    <property type="evidence" value="ECO:0007669"/>
    <property type="project" value="UniProtKB-KW"/>
</dbReference>
<reference evidence="8" key="1">
    <citation type="journal article" date="2021" name="PeerJ">
        <title>Extensive microbial diversity within the chicken gut microbiome revealed by metagenomics and culture.</title>
        <authorList>
            <person name="Gilroy R."/>
            <person name="Ravi A."/>
            <person name="Getino M."/>
            <person name="Pursley I."/>
            <person name="Horton D.L."/>
            <person name="Alikhan N.F."/>
            <person name="Baker D."/>
            <person name="Gharbi K."/>
            <person name="Hall N."/>
            <person name="Watson M."/>
            <person name="Adriaenssens E.M."/>
            <person name="Foster-Nyarko E."/>
            <person name="Jarju S."/>
            <person name="Secka A."/>
            <person name="Antonio M."/>
            <person name="Oren A."/>
            <person name="Chaudhuri R.R."/>
            <person name="La Ragione R."/>
            <person name="Hildebrand F."/>
            <person name="Pallen M.J."/>
        </authorList>
    </citation>
    <scope>NUCLEOTIDE SEQUENCE</scope>
    <source>
        <strain evidence="8">ChiGjej4B4-7305</strain>
    </source>
</reference>
<dbReference type="SMART" id="SM00421">
    <property type="entry name" value="HTH_LUXR"/>
    <property type="match status" value="1"/>
</dbReference>
<sequence length="218" mass="23165">MTIGVLVVDDQSMVRAGFSALLSAQPELTVVAEAADGHAAVAAAREHGPDVVLMDIRMPELDGIAATEQIVAETDARVLVLTTFHLDEYVLQALRAGASGFLLKDARADELIQAVLTVARGDALLSPAVLKRFLADLVRRPAPPQLPAELDQLTARESDVLQLVATGRSNQEIAMHLDLAEQTVKGHVSAVLGKLGLRDRAQAVVLAYESGLVQPGER</sequence>
<dbReference type="InterPro" id="IPR000792">
    <property type="entry name" value="Tscrpt_reg_LuxR_C"/>
</dbReference>
<dbReference type="PANTHER" id="PTHR43214:SF24">
    <property type="entry name" value="TRANSCRIPTIONAL REGULATORY PROTEIN NARL-RELATED"/>
    <property type="match status" value="1"/>
</dbReference>
<protein>
    <submittedName>
        <fullName evidence="8">Response regulator transcription factor</fullName>
    </submittedName>
</protein>
<evidence type="ECO:0000259" key="6">
    <source>
        <dbReference type="PROSITE" id="PS50043"/>
    </source>
</evidence>
<dbReference type="GO" id="GO:0006355">
    <property type="term" value="P:regulation of DNA-templated transcription"/>
    <property type="evidence" value="ECO:0007669"/>
    <property type="project" value="InterPro"/>
</dbReference>
<evidence type="ECO:0000313" key="9">
    <source>
        <dbReference type="Proteomes" id="UP000824037"/>
    </source>
</evidence>
<keyword evidence="3" id="KW-0238">DNA-binding</keyword>
<dbReference type="PROSITE" id="PS00622">
    <property type="entry name" value="HTH_LUXR_1"/>
    <property type="match status" value="1"/>
</dbReference>
<dbReference type="SUPFAM" id="SSF46894">
    <property type="entry name" value="C-terminal effector domain of the bipartite response regulators"/>
    <property type="match status" value="1"/>
</dbReference>
<dbReference type="InterPro" id="IPR011006">
    <property type="entry name" value="CheY-like_superfamily"/>
</dbReference>
<dbReference type="GO" id="GO:0000160">
    <property type="term" value="P:phosphorelay signal transduction system"/>
    <property type="evidence" value="ECO:0007669"/>
    <property type="project" value="InterPro"/>
</dbReference>
<feature type="domain" description="HTH luxR-type" evidence="6">
    <location>
        <begin position="146"/>
        <end position="211"/>
    </location>
</feature>
<dbReference type="CDD" id="cd06170">
    <property type="entry name" value="LuxR_C_like"/>
    <property type="match status" value="1"/>
</dbReference>
<dbReference type="PROSITE" id="PS50110">
    <property type="entry name" value="RESPONSE_REGULATORY"/>
    <property type="match status" value="1"/>
</dbReference>
<feature type="modified residue" description="4-aspartylphosphate" evidence="5">
    <location>
        <position position="55"/>
    </location>
</feature>
<dbReference type="Proteomes" id="UP000824037">
    <property type="component" value="Unassembled WGS sequence"/>
</dbReference>
<organism evidence="8 9">
    <name type="scientific">Candidatus Ruania gallistercoris</name>
    <dbReference type="NCBI Taxonomy" id="2838746"/>
    <lineage>
        <taxon>Bacteria</taxon>
        <taxon>Bacillati</taxon>
        <taxon>Actinomycetota</taxon>
        <taxon>Actinomycetes</taxon>
        <taxon>Micrococcales</taxon>
        <taxon>Ruaniaceae</taxon>
        <taxon>Ruania</taxon>
    </lineage>
</organism>
<keyword evidence="2" id="KW-0805">Transcription regulation</keyword>
<evidence type="ECO:0000256" key="4">
    <source>
        <dbReference type="ARBA" id="ARBA00023163"/>
    </source>
</evidence>
<evidence type="ECO:0000256" key="3">
    <source>
        <dbReference type="ARBA" id="ARBA00023125"/>
    </source>
</evidence>
<dbReference type="SUPFAM" id="SSF52172">
    <property type="entry name" value="CheY-like"/>
    <property type="match status" value="1"/>
</dbReference>
<name>A0A9D2J2Z1_9MICO</name>
<keyword evidence="1 5" id="KW-0597">Phosphoprotein</keyword>
<dbReference type="AlphaFoldDB" id="A0A9D2J2Z1"/>
<reference evidence="8" key="2">
    <citation type="submission" date="2021-04" db="EMBL/GenBank/DDBJ databases">
        <authorList>
            <person name="Gilroy R."/>
        </authorList>
    </citation>
    <scope>NUCLEOTIDE SEQUENCE</scope>
    <source>
        <strain evidence="8">ChiGjej4B4-7305</strain>
    </source>
</reference>
<keyword evidence="4" id="KW-0804">Transcription</keyword>
<dbReference type="Pfam" id="PF00196">
    <property type="entry name" value="GerE"/>
    <property type="match status" value="1"/>
</dbReference>
<dbReference type="PROSITE" id="PS50043">
    <property type="entry name" value="HTH_LUXR_2"/>
    <property type="match status" value="1"/>
</dbReference>
<dbReference type="InterPro" id="IPR016032">
    <property type="entry name" value="Sig_transdc_resp-reg_C-effctor"/>
</dbReference>
<dbReference type="InterPro" id="IPR001789">
    <property type="entry name" value="Sig_transdc_resp-reg_receiver"/>
</dbReference>
<dbReference type="Pfam" id="PF00072">
    <property type="entry name" value="Response_reg"/>
    <property type="match status" value="1"/>
</dbReference>
<dbReference type="EMBL" id="DXBY01000055">
    <property type="protein sequence ID" value="HIZ34731.1"/>
    <property type="molecule type" value="Genomic_DNA"/>
</dbReference>
<evidence type="ECO:0000313" key="8">
    <source>
        <dbReference type="EMBL" id="HIZ34731.1"/>
    </source>
</evidence>
<dbReference type="CDD" id="cd17535">
    <property type="entry name" value="REC_NarL-like"/>
    <property type="match status" value="1"/>
</dbReference>
<evidence type="ECO:0000259" key="7">
    <source>
        <dbReference type="PROSITE" id="PS50110"/>
    </source>
</evidence>
<dbReference type="PRINTS" id="PR00038">
    <property type="entry name" value="HTHLUXR"/>
</dbReference>
<accession>A0A9D2J2Z1</accession>
<dbReference type="InterPro" id="IPR039420">
    <property type="entry name" value="WalR-like"/>
</dbReference>
<evidence type="ECO:0000256" key="1">
    <source>
        <dbReference type="ARBA" id="ARBA00022553"/>
    </source>
</evidence>
<dbReference type="PANTHER" id="PTHR43214">
    <property type="entry name" value="TWO-COMPONENT RESPONSE REGULATOR"/>
    <property type="match status" value="1"/>
</dbReference>
<comment type="caution">
    <text evidence="8">The sequence shown here is derived from an EMBL/GenBank/DDBJ whole genome shotgun (WGS) entry which is preliminary data.</text>
</comment>
<evidence type="ECO:0000256" key="2">
    <source>
        <dbReference type="ARBA" id="ARBA00023015"/>
    </source>
</evidence>
<dbReference type="SMART" id="SM00448">
    <property type="entry name" value="REC"/>
    <property type="match status" value="1"/>
</dbReference>
<feature type="domain" description="Response regulatory" evidence="7">
    <location>
        <begin position="4"/>
        <end position="119"/>
    </location>
</feature>
<dbReference type="Gene3D" id="3.40.50.2300">
    <property type="match status" value="1"/>
</dbReference>
<gene>
    <name evidence="8" type="ORF">H9815_03045</name>
</gene>
<proteinExistence type="predicted"/>
<dbReference type="InterPro" id="IPR058245">
    <property type="entry name" value="NreC/VraR/RcsB-like_REC"/>
</dbReference>